<keyword evidence="5" id="KW-0598">Phosphotransferase system</keyword>
<evidence type="ECO:0000313" key="9">
    <source>
        <dbReference type="Proteomes" id="UP001235030"/>
    </source>
</evidence>
<evidence type="ECO:0000259" key="7">
    <source>
        <dbReference type="PROSITE" id="PS51093"/>
    </source>
</evidence>
<evidence type="ECO:0000256" key="6">
    <source>
        <dbReference type="ARBA" id="ARBA00022777"/>
    </source>
</evidence>
<keyword evidence="4" id="KW-0808">Transferase</keyword>
<evidence type="ECO:0000256" key="4">
    <source>
        <dbReference type="ARBA" id="ARBA00022679"/>
    </source>
</evidence>
<dbReference type="NCBIfam" id="TIGR00830">
    <property type="entry name" value="PTBA"/>
    <property type="match status" value="1"/>
</dbReference>
<dbReference type="PROSITE" id="PS51093">
    <property type="entry name" value="PTS_EIIA_TYPE_1"/>
    <property type="match status" value="1"/>
</dbReference>
<dbReference type="Proteomes" id="UP001235030">
    <property type="component" value="Chromosome"/>
</dbReference>
<dbReference type="RefSeq" id="WP_228105230.1">
    <property type="nucleotide sequence ID" value="NZ_CP101637.1"/>
</dbReference>
<evidence type="ECO:0000256" key="1">
    <source>
        <dbReference type="ARBA" id="ARBA00004496"/>
    </source>
</evidence>
<dbReference type="PANTHER" id="PTHR45008">
    <property type="entry name" value="PTS SYSTEM GLUCOSE-SPECIFIC EIIA COMPONENT"/>
    <property type="match status" value="1"/>
</dbReference>
<feature type="domain" description="PTS EIIA type-1" evidence="7">
    <location>
        <begin position="30"/>
        <end position="135"/>
    </location>
</feature>
<protein>
    <submittedName>
        <fullName evidence="8">PTS system glucose-specific EIIA component</fullName>
    </submittedName>
</protein>
<proteinExistence type="predicted"/>
<name>A0ABY9Q708_9FIRM</name>
<keyword evidence="6" id="KW-0418">Kinase</keyword>
<evidence type="ECO:0000256" key="3">
    <source>
        <dbReference type="ARBA" id="ARBA00022597"/>
    </source>
</evidence>
<evidence type="ECO:0000256" key="5">
    <source>
        <dbReference type="ARBA" id="ARBA00022683"/>
    </source>
</evidence>
<dbReference type="InterPro" id="IPR011055">
    <property type="entry name" value="Dup_hybrid_motif"/>
</dbReference>
<dbReference type="SUPFAM" id="SSF51261">
    <property type="entry name" value="Duplicated hybrid motif"/>
    <property type="match status" value="1"/>
</dbReference>
<evidence type="ECO:0000313" key="8">
    <source>
        <dbReference type="EMBL" id="WMT83034.1"/>
    </source>
</evidence>
<keyword evidence="9" id="KW-1185">Reference proteome</keyword>
<accession>A0ABY9Q708</accession>
<keyword evidence="3" id="KW-0762">Sugar transport</keyword>
<reference evidence="8 9" key="1">
    <citation type="submission" date="2022-07" db="EMBL/GenBank/DDBJ databases">
        <title>Genome sequence of Terrisporobacter mayombei DSM6539.</title>
        <authorList>
            <person name="Boeer T."/>
            <person name="Bengelsdorf F.R."/>
            <person name="Daniel R."/>
            <person name="Poehlein A."/>
        </authorList>
    </citation>
    <scope>NUCLEOTIDE SEQUENCE [LARGE SCALE GENOMIC DNA]</scope>
    <source>
        <strain evidence="8 9">DSM 6539</strain>
    </source>
</reference>
<dbReference type="PANTHER" id="PTHR45008:SF1">
    <property type="entry name" value="PTS SYSTEM GLUCOSE-SPECIFIC EIIA COMPONENT"/>
    <property type="match status" value="1"/>
</dbReference>
<gene>
    <name evidence="8" type="primary">crr</name>
    <name evidence="8" type="ORF">TEMA_35320</name>
</gene>
<dbReference type="Gene3D" id="2.70.70.10">
    <property type="entry name" value="Glucose Permease (Domain IIA)"/>
    <property type="match status" value="1"/>
</dbReference>
<dbReference type="InterPro" id="IPR050890">
    <property type="entry name" value="PTS_EIIA_component"/>
</dbReference>
<evidence type="ECO:0000256" key="2">
    <source>
        <dbReference type="ARBA" id="ARBA00022448"/>
    </source>
</evidence>
<organism evidence="8 9">
    <name type="scientific">Terrisporobacter mayombei</name>
    <dbReference type="NCBI Taxonomy" id="1541"/>
    <lineage>
        <taxon>Bacteria</taxon>
        <taxon>Bacillati</taxon>
        <taxon>Bacillota</taxon>
        <taxon>Clostridia</taxon>
        <taxon>Peptostreptococcales</taxon>
        <taxon>Peptostreptococcaceae</taxon>
        <taxon>Terrisporobacter</taxon>
    </lineage>
</organism>
<dbReference type="InterPro" id="IPR001127">
    <property type="entry name" value="PTS_EIIA_1_perm"/>
</dbReference>
<sequence length="160" mass="17796">MFSIFKKKKKQKMVTSCVSGRIVPIEKVNDGVFSAKILGEGIGIYPSEDVIISPCDGEIISVMEETKHALGIKMSNNMEVLIHVGINTVSMKGQGFENFVKKGDKVNTGDKLITFNRELIKENNLDDVIIIVVTNSDQFENLNFQTDKDEVSKDTVILNI</sequence>
<comment type="subcellular location">
    <subcellularLocation>
        <location evidence="1">Cytoplasm</location>
    </subcellularLocation>
</comment>
<dbReference type="Pfam" id="PF00358">
    <property type="entry name" value="PTS_EIIA_1"/>
    <property type="match status" value="1"/>
</dbReference>
<dbReference type="EMBL" id="CP101637">
    <property type="protein sequence ID" value="WMT83034.1"/>
    <property type="molecule type" value="Genomic_DNA"/>
</dbReference>
<keyword evidence="2" id="KW-0813">Transport</keyword>